<feature type="coiled-coil region" evidence="1">
    <location>
        <begin position="181"/>
        <end position="208"/>
    </location>
</feature>
<keyword evidence="1" id="KW-0175">Coiled coil</keyword>
<accession>A0A4Z1P5Y9</accession>
<dbReference type="OrthoDB" id="2420947at2759"/>
<evidence type="ECO:0000313" key="4">
    <source>
        <dbReference type="Proteomes" id="UP000298493"/>
    </source>
</evidence>
<dbReference type="AlphaFoldDB" id="A0A4Z1P5Y9"/>
<dbReference type="InterPro" id="IPR025212">
    <property type="entry name" value="CAD_CENP-Q"/>
</dbReference>
<dbReference type="Proteomes" id="UP000298493">
    <property type="component" value="Unassembled WGS sequence"/>
</dbReference>
<dbReference type="STRING" id="86259.A0A4Z1P5Y9"/>
<evidence type="ECO:0000313" key="3">
    <source>
        <dbReference type="EMBL" id="TID24357.1"/>
    </source>
</evidence>
<protein>
    <recommendedName>
        <fullName evidence="5">Kinetochore protein fta7</fullName>
    </recommendedName>
</protein>
<organism evidence="3 4">
    <name type="scientific">Venturia nashicola</name>
    <dbReference type="NCBI Taxonomy" id="86259"/>
    <lineage>
        <taxon>Eukaryota</taxon>
        <taxon>Fungi</taxon>
        <taxon>Dikarya</taxon>
        <taxon>Ascomycota</taxon>
        <taxon>Pezizomycotina</taxon>
        <taxon>Dothideomycetes</taxon>
        <taxon>Pleosporomycetidae</taxon>
        <taxon>Venturiales</taxon>
        <taxon>Venturiaceae</taxon>
        <taxon>Venturia</taxon>
    </lineage>
</organism>
<evidence type="ECO:0008006" key="5">
    <source>
        <dbReference type="Google" id="ProtNLM"/>
    </source>
</evidence>
<reference evidence="3 4" key="1">
    <citation type="submission" date="2019-04" db="EMBL/GenBank/DDBJ databases">
        <title>High contiguity whole genome sequence and gene annotation resource for two Venturia nashicola isolates.</title>
        <authorList>
            <person name="Prokchorchik M."/>
            <person name="Won K."/>
            <person name="Lee Y."/>
            <person name="Choi E.D."/>
            <person name="Segonzac C."/>
            <person name="Sohn K.H."/>
        </authorList>
    </citation>
    <scope>NUCLEOTIDE SEQUENCE [LARGE SCALE GENOMIC DNA]</scope>
    <source>
        <strain evidence="3 4">PRI2</strain>
    </source>
</reference>
<proteinExistence type="predicted"/>
<dbReference type="EMBL" id="SNSC02000005">
    <property type="protein sequence ID" value="TID24357.1"/>
    <property type="molecule type" value="Genomic_DNA"/>
</dbReference>
<gene>
    <name evidence="3" type="ORF">E6O75_ATG02722</name>
</gene>
<comment type="caution">
    <text evidence="3">The sequence shown here is derived from an EMBL/GenBank/DDBJ whole genome shotgun (WGS) entry which is preliminary data.</text>
</comment>
<keyword evidence="4" id="KW-1185">Reference proteome</keyword>
<evidence type="ECO:0000256" key="2">
    <source>
        <dbReference type="SAM" id="MobiDB-lite"/>
    </source>
</evidence>
<feature type="compositionally biased region" description="Basic residues" evidence="2">
    <location>
        <begin position="1"/>
        <end position="11"/>
    </location>
</feature>
<sequence>MRKETTRRRRKVQPEIEEDDDEISIASPVPRKGKHQAARAVVEDEDEISAAPPAARKRKQQEDEEEPRKRQELDFAYLKPTIRKVPQELIQSDWKRLPEPAQRRIQTILLTAKRTAINAVRDPRRRREVQGVLDVMHRKLEKRLPRSPFPPFSKAGHFNLEEQMERNRILEAEQIPAEDSVKLLEEEIEREELRIEDKRQGLADLEKNAKVFIQQQKKRAKAAHPLLNETEVPARHDDADSIGLSKGRNKLHVFDETDEDLAPLLSQFRSHLESIQANASQLEGVGDAIASAQAALRTALPSA</sequence>
<name>A0A4Z1P5Y9_9PEZI</name>
<feature type="region of interest" description="Disordered" evidence="2">
    <location>
        <begin position="1"/>
        <end position="74"/>
    </location>
</feature>
<evidence type="ECO:0000256" key="1">
    <source>
        <dbReference type="SAM" id="Coils"/>
    </source>
</evidence>
<dbReference type="Pfam" id="PF13094">
    <property type="entry name" value="CENP-Q"/>
    <property type="match status" value="1"/>
</dbReference>